<name>A0A6V8NHS1_9ACTN</name>
<dbReference type="SUPFAM" id="SSF109604">
    <property type="entry name" value="HD-domain/PDEase-like"/>
    <property type="match status" value="1"/>
</dbReference>
<evidence type="ECO:0000313" key="7">
    <source>
        <dbReference type="Proteomes" id="UP000574717"/>
    </source>
</evidence>
<evidence type="ECO:0000313" key="2">
    <source>
        <dbReference type="EMBL" id="GFP19607.1"/>
    </source>
</evidence>
<reference evidence="6 7" key="1">
    <citation type="journal article" date="2020" name="Front. Microbiol.">
        <title>Single-cell genomics of novel Actinobacteria with the Wood-Ljungdahl pathway discovered in a serpentinizing system.</title>
        <authorList>
            <person name="Merino N."/>
            <person name="Kawai M."/>
            <person name="Boyd E.S."/>
            <person name="Colman D.R."/>
            <person name="McGlynn S.E."/>
            <person name="Nealson K.H."/>
            <person name="Kurokawa K."/>
            <person name="Hongoh Y."/>
        </authorList>
    </citation>
    <scope>NUCLEOTIDE SEQUENCE [LARGE SCALE GENOMIC DNA]</scope>
    <source>
        <strain evidence="2 7">S03</strain>
        <strain evidence="3 8">S09_30</strain>
        <strain evidence="4 9">S34</strain>
        <strain evidence="5 6">S47</strain>
    </source>
</reference>
<organism evidence="2 7">
    <name type="scientific">Candidatus Hakubella thermalkaliphila</name>
    <dbReference type="NCBI Taxonomy" id="2754717"/>
    <lineage>
        <taxon>Bacteria</taxon>
        <taxon>Bacillati</taxon>
        <taxon>Actinomycetota</taxon>
        <taxon>Actinomycetota incertae sedis</taxon>
        <taxon>Candidatus Hakubellales</taxon>
        <taxon>Candidatus Hakubellaceae</taxon>
        <taxon>Candidatus Hakubella</taxon>
    </lineage>
</organism>
<sequence>MQKTEVITLNQVKNHPSVATFIARADEVLGAMGYTEHGYRHADLVASIAYNILSCLDFPPREAELAEISGYLHDMGNVAGRQDHGAAGAILSSIVLRELGMPEVEIGIIMSAIGTHEEENGSAVNPVSAALIIADKSDVHRTRVRNTDFSTFDIHDRVNYAAQRSFLRVVSAKKTLSLEIDIDTEISQVMEYFEIFLSRMVMCRRAAELLGCQFKLIINGVSLL</sequence>
<dbReference type="SMART" id="SM00471">
    <property type="entry name" value="HDc"/>
    <property type="match status" value="1"/>
</dbReference>
<dbReference type="RefSeq" id="WP_176235427.1">
    <property type="nucleotide sequence ID" value="NZ_BLRU01000107.1"/>
</dbReference>
<dbReference type="Proteomes" id="UP000588083">
    <property type="component" value="Unassembled WGS sequence"/>
</dbReference>
<dbReference type="AlphaFoldDB" id="A0A6V8NHS1"/>
<evidence type="ECO:0000313" key="4">
    <source>
        <dbReference type="EMBL" id="GFP31287.1"/>
    </source>
</evidence>
<feature type="domain" description="HD/PDEase" evidence="1">
    <location>
        <begin position="34"/>
        <end position="149"/>
    </location>
</feature>
<dbReference type="Gene3D" id="1.10.3210.10">
    <property type="entry name" value="Hypothetical protein af1432"/>
    <property type="match status" value="1"/>
</dbReference>
<evidence type="ECO:0000313" key="9">
    <source>
        <dbReference type="Proteomes" id="UP000588083"/>
    </source>
</evidence>
<dbReference type="CDD" id="cd00077">
    <property type="entry name" value="HDc"/>
    <property type="match status" value="1"/>
</dbReference>
<dbReference type="EMBL" id="BLRZ01000242">
    <property type="protein sequence ID" value="GFP31287.1"/>
    <property type="molecule type" value="Genomic_DNA"/>
</dbReference>
<comment type="caution">
    <text evidence="2">The sequence shown here is derived from an EMBL/GenBank/DDBJ whole genome shotgun (WGS) entry which is preliminary data.</text>
</comment>
<gene>
    <name evidence="2" type="ORF">HKBW3S03_01112</name>
    <name evidence="3" type="ORF">HKBW3S09_00229</name>
    <name evidence="4" type="ORF">HKBW3S34_02206</name>
    <name evidence="5" type="ORF">HKBW3S47_00538</name>
</gene>
<dbReference type="Proteomes" id="UP000574717">
    <property type="component" value="Unassembled WGS sequence"/>
</dbReference>
<dbReference type="EMBL" id="BLRW01000016">
    <property type="protein sequence ID" value="GFP22762.1"/>
    <property type="molecule type" value="Genomic_DNA"/>
</dbReference>
<evidence type="ECO:0000313" key="5">
    <source>
        <dbReference type="EMBL" id="GFP38838.1"/>
    </source>
</evidence>
<evidence type="ECO:0000313" key="8">
    <source>
        <dbReference type="Proteomes" id="UP000585609"/>
    </source>
</evidence>
<dbReference type="EMBL" id="BLRU01000107">
    <property type="protein sequence ID" value="GFP19607.1"/>
    <property type="molecule type" value="Genomic_DNA"/>
</dbReference>
<accession>A0A6V8NHS1</accession>
<protein>
    <recommendedName>
        <fullName evidence="1">HD/PDEase domain-containing protein</fullName>
    </recommendedName>
</protein>
<evidence type="ECO:0000313" key="6">
    <source>
        <dbReference type="Proteomes" id="UP000569018"/>
    </source>
</evidence>
<dbReference type="Proteomes" id="UP000569018">
    <property type="component" value="Unassembled WGS sequence"/>
</dbReference>
<evidence type="ECO:0000313" key="3">
    <source>
        <dbReference type="EMBL" id="GFP22762.1"/>
    </source>
</evidence>
<proteinExistence type="predicted"/>
<keyword evidence="9" id="KW-1185">Reference proteome</keyword>
<evidence type="ECO:0000259" key="1">
    <source>
        <dbReference type="SMART" id="SM00471"/>
    </source>
</evidence>
<dbReference type="InterPro" id="IPR003607">
    <property type="entry name" value="HD/PDEase_dom"/>
</dbReference>
<dbReference type="EMBL" id="BLSD01000018">
    <property type="protein sequence ID" value="GFP38838.1"/>
    <property type="molecule type" value="Genomic_DNA"/>
</dbReference>
<dbReference type="Proteomes" id="UP000585609">
    <property type="component" value="Unassembled WGS sequence"/>
</dbReference>